<gene>
    <name evidence="1" type="ORF">OBBRIDRAFT_133470</name>
</gene>
<dbReference type="Proteomes" id="UP000250043">
    <property type="component" value="Unassembled WGS sequence"/>
</dbReference>
<accession>A0A8E2DIA4</accession>
<name>A0A8E2DIA4_9APHY</name>
<sequence>MPQLFARRDAPLKQKACILSLFASCVPSEQLSREIDQSRVIEPFLSKLLQTDSGLCQIIPSEGFIPTPQVIPLVVAIRGVVKAATDQPQLACARMAYAVQRTLLVLVIHHYRSHGWQFDRELSEDDVKIPLNSRLFVYGIVHNTDSWSIFSIYPDVRKDDSGRFRWFFRMTRIETLQISKPLNMTVRVGMLRSMLAIEQHTYLLRSMLQLVY</sequence>
<keyword evidence="2" id="KW-1185">Reference proteome</keyword>
<reference evidence="1 2" key="1">
    <citation type="submission" date="2016-07" db="EMBL/GenBank/DDBJ databases">
        <title>Draft genome of the white-rot fungus Obba rivulosa 3A-2.</title>
        <authorList>
            <consortium name="DOE Joint Genome Institute"/>
            <person name="Miettinen O."/>
            <person name="Riley R."/>
            <person name="Acob R."/>
            <person name="Barry K."/>
            <person name="Cullen D."/>
            <person name="De Vries R."/>
            <person name="Hainaut M."/>
            <person name="Hatakka A."/>
            <person name="Henrissat B."/>
            <person name="Hilden K."/>
            <person name="Kuo R."/>
            <person name="Labutti K."/>
            <person name="Lipzen A."/>
            <person name="Makela M.R."/>
            <person name="Sandor L."/>
            <person name="Spatafora J.W."/>
            <person name="Grigoriev I.V."/>
            <person name="Hibbett D.S."/>
        </authorList>
    </citation>
    <scope>NUCLEOTIDE SEQUENCE [LARGE SCALE GENOMIC DNA]</scope>
    <source>
        <strain evidence="1 2">3A-2</strain>
    </source>
</reference>
<dbReference type="AlphaFoldDB" id="A0A8E2DIA4"/>
<dbReference type="EMBL" id="KV722473">
    <property type="protein sequence ID" value="OCH87791.1"/>
    <property type="molecule type" value="Genomic_DNA"/>
</dbReference>
<evidence type="ECO:0000313" key="2">
    <source>
        <dbReference type="Proteomes" id="UP000250043"/>
    </source>
</evidence>
<proteinExistence type="predicted"/>
<protein>
    <submittedName>
        <fullName evidence="1">Uncharacterized protein</fullName>
    </submittedName>
</protein>
<organism evidence="1 2">
    <name type="scientific">Obba rivulosa</name>
    <dbReference type="NCBI Taxonomy" id="1052685"/>
    <lineage>
        <taxon>Eukaryota</taxon>
        <taxon>Fungi</taxon>
        <taxon>Dikarya</taxon>
        <taxon>Basidiomycota</taxon>
        <taxon>Agaricomycotina</taxon>
        <taxon>Agaricomycetes</taxon>
        <taxon>Polyporales</taxon>
        <taxon>Gelatoporiaceae</taxon>
        <taxon>Obba</taxon>
    </lineage>
</organism>
<evidence type="ECO:0000313" key="1">
    <source>
        <dbReference type="EMBL" id="OCH87791.1"/>
    </source>
</evidence>
<dbReference type="OrthoDB" id="2808156at2759"/>